<dbReference type="Pfam" id="PF00416">
    <property type="entry name" value="Ribosomal_S13"/>
    <property type="match status" value="1"/>
</dbReference>
<dbReference type="PANTHER" id="PTHR10871">
    <property type="entry name" value="30S RIBOSOMAL PROTEIN S13/40S RIBOSOMAL PROTEIN S18"/>
    <property type="match status" value="1"/>
</dbReference>
<dbReference type="GO" id="GO:0015935">
    <property type="term" value="C:small ribosomal subunit"/>
    <property type="evidence" value="ECO:0007669"/>
    <property type="project" value="TreeGrafter"/>
</dbReference>
<dbReference type="SUPFAM" id="SSF46946">
    <property type="entry name" value="S13-like H2TH domain"/>
    <property type="match status" value="1"/>
</dbReference>
<dbReference type="EMBL" id="AUZZ01003464">
    <property type="protein sequence ID" value="EQD56938.1"/>
    <property type="molecule type" value="Genomic_DNA"/>
</dbReference>
<dbReference type="PROSITE" id="PS50159">
    <property type="entry name" value="RIBOSOMAL_S13_2"/>
    <property type="match status" value="1"/>
</dbReference>
<protein>
    <submittedName>
        <fullName evidence="5">Ribosomal protein S13</fullName>
    </submittedName>
</protein>
<dbReference type="PANTHER" id="PTHR10871:SF3">
    <property type="entry name" value="SMALL RIBOSOMAL SUBUNIT PROTEIN US13"/>
    <property type="match status" value="1"/>
</dbReference>
<dbReference type="InterPro" id="IPR027437">
    <property type="entry name" value="Rbsml_uS13_C"/>
</dbReference>
<sequence>SHALAIHIKNDLGIDYNLQIGHLDDANMAKIEQAVKDATDSKIPSYLFNRRMEMQSGKDMHLVGTDLIVKVKQDIDGDIKLMSWRGIRHRTNQKVRGQRTRSTGRTGTTIGVMKKSAKQAQAAAGKPAEKK</sequence>
<evidence type="ECO:0000256" key="3">
    <source>
        <dbReference type="ARBA" id="ARBA00023274"/>
    </source>
</evidence>
<organism evidence="5">
    <name type="scientific">mine drainage metagenome</name>
    <dbReference type="NCBI Taxonomy" id="410659"/>
    <lineage>
        <taxon>unclassified sequences</taxon>
        <taxon>metagenomes</taxon>
        <taxon>ecological metagenomes</taxon>
    </lineage>
</organism>
<dbReference type="GO" id="GO:0003735">
    <property type="term" value="F:structural constituent of ribosome"/>
    <property type="evidence" value="ECO:0007669"/>
    <property type="project" value="InterPro"/>
</dbReference>
<dbReference type="InterPro" id="IPR010979">
    <property type="entry name" value="Ribosomal_uS13-like_H2TH"/>
</dbReference>
<comment type="caution">
    <text evidence="5">The sequence shown here is derived from an EMBL/GenBank/DDBJ whole genome shotgun (WGS) entry which is preliminary data.</text>
</comment>
<dbReference type="GO" id="GO:0003723">
    <property type="term" value="F:RNA binding"/>
    <property type="evidence" value="ECO:0007669"/>
    <property type="project" value="InterPro"/>
</dbReference>
<keyword evidence="2 5" id="KW-0689">Ribosomal protein</keyword>
<dbReference type="PIRSF" id="PIRSF002134">
    <property type="entry name" value="Ribosomal_S13"/>
    <property type="match status" value="1"/>
</dbReference>
<reference evidence="5" key="2">
    <citation type="journal article" date="2014" name="ISME J.">
        <title>Microbial stratification in low pH oxic and suboxic macroscopic growths along an acid mine drainage.</title>
        <authorList>
            <person name="Mendez-Garcia C."/>
            <person name="Mesa V."/>
            <person name="Sprenger R.R."/>
            <person name="Richter M."/>
            <person name="Diez M.S."/>
            <person name="Solano J."/>
            <person name="Bargiela R."/>
            <person name="Golyshina O.V."/>
            <person name="Manteca A."/>
            <person name="Ramos J.L."/>
            <person name="Gallego J.R."/>
            <person name="Llorente I."/>
            <person name="Martins Dos Santos V.A."/>
            <person name="Jensen O.N."/>
            <person name="Pelaez A.I."/>
            <person name="Sanchez J."/>
            <person name="Ferrer M."/>
        </authorList>
    </citation>
    <scope>NUCLEOTIDE SEQUENCE</scope>
</reference>
<evidence type="ECO:0000256" key="1">
    <source>
        <dbReference type="ARBA" id="ARBA00008080"/>
    </source>
</evidence>
<dbReference type="Gene3D" id="4.10.910.10">
    <property type="entry name" value="30s ribosomal protein s13, domain 2"/>
    <property type="match status" value="1"/>
</dbReference>
<evidence type="ECO:0000256" key="2">
    <source>
        <dbReference type="ARBA" id="ARBA00022980"/>
    </source>
</evidence>
<dbReference type="GO" id="GO:0006412">
    <property type="term" value="P:translation"/>
    <property type="evidence" value="ECO:0007669"/>
    <property type="project" value="InterPro"/>
</dbReference>
<feature type="compositionally biased region" description="Low complexity" evidence="4">
    <location>
        <begin position="118"/>
        <end position="131"/>
    </location>
</feature>
<keyword evidence="3" id="KW-0687">Ribonucleoprotein</keyword>
<reference evidence="5" key="1">
    <citation type="submission" date="2013-08" db="EMBL/GenBank/DDBJ databases">
        <authorList>
            <person name="Mendez C."/>
            <person name="Richter M."/>
            <person name="Ferrer M."/>
            <person name="Sanchez J."/>
        </authorList>
    </citation>
    <scope>NUCLEOTIDE SEQUENCE</scope>
</reference>
<evidence type="ECO:0000313" key="5">
    <source>
        <dbReference type="EMBL" id="EQD56938.1"/>
    </source>
</evidence>
<dbReference type="InterPro" id="IPR001892">
    <property type="entry name" value="Ribosomal_uS13"/>
</dbReference>
<feature type="compositionally biased region" description="Low complexity" evidence="4">
    <location>
        <begin position="100"/>
        <end position="111"/>
    </location>
</feature>
<feature type="non-terminal residue" evidence="5">
    <location>
        <position position="1"/>
    </location>
</feature>
<gene>
    <name evidence="5" type="ORF">B2A_05051</name>
</gene>
<comment type="similarity">
    <text evidence="1">Belongs to the universal ribosomal protein uS13 family.</text>
</comment>
<feature type="region of interest" description="Disordered" evidence="4">
    <location>
        <begin position="92"/>
        <end position="131"/>
    </location>
</feature>
<dbReference type="AlphaFoldDB" id="T1AK78"/>
<dbReference type="PROSITE" id="PS00646">
    <property type="entry name" value="RIBOSOMAL_S13_1"/>
    <property type="match status" value="1"/>
</dbReference>
<accession>T1AK78</accession>
<proteinExistence type="inferred from homology"/>
<name>T1AK78_9ZZZZ</name>
<dbReference type="InterPro" id="IPR018269">
    <property type="entry name" value="Ribosomal_uS13_CS"/>
</dbReference>
<evidence type="ECO:0000256" key="4">
    <source>
        <dbReference type="SAM" id="MobiDB-lite"/>
    </source>
</evidence>
<dbReference type="GO" id="GO:0005829">
    <property type="term" value="C:cytosol"/>
    <property type="evidence" value="ECO:0007669"/>
    <property type="project" value="TreeGrafter"/>
</dbReference>